<comment type="caution">
    <text evidence="4">The sequence shown here is derived from an EMBL/GenBank/DDBJ whole genome shotgun (WGS) entry which is preliminary data.</text>
</comment>
<keyword evidence="5" id="KW-1185">Reference proteome</keyword>
<organism evidence="4 5">
    <name type="scientific">Thelohanellus kitauei</name>
    <name type="common">Myxosporean</name>
    <dbReference type="NCBI Taxonomy" id="669202"/>
    <lineage>
        <taxon>Eukaryota</taxon>
        <taxon>Metazoa</taxon>
        <taxon>Cnidaria</taxon>
        <taxon>Myxozoa</taxon>
        <taxon>Myxosporea</taxon>
        <taxon>Bivalvulida</taxon>
        <taxon>Platysporina</taxon>
        <taxon>Myxobolidae</taxon>
        <taxon>Thelohanellus</taxon>
    </lineage>
</organism>
<protein>
    <submittedName>
        <fullName evidence="4">Uncharacterized protein</fullName>
    </submittedName>
</protein>
<feature type="region of interest" description="Disordered" evidence="1">
    <location>
        <begin position="142"/>
        <end position="163"/>
    </location>
</feature>
<dbReference type="EMBL" id="JWZT01003729">
    <property type="protein sequence ID" value="KII65776.1"/>
    <property type="molecule type" value="Genomic_DNA"/>
</dbReference>
<feature type="chain" id="PRO_5002152328" evidence="3">
    <location>
        <begin position="23"/>
        <end position="243"/>
    </location>
</feature>
<dbReference type="Proteomes" id="UP000031668">
    <property type="component" value="Unassembled WGS sequence"/>
</dbReference>
<evidence type="ECO:0000313" key="5">
    <source>
        <dbReference type="Proteomes" id="UP000031668"/>
    </source>
</evidence>
<gene>
    <name evidence="4" type="ORF">RF11_00293</name>
</gene>
<evidence type="ECO:0000256" key="3">
    <source>
        <dbReference type="SAM" id="SignalP"/>
    </source>
</evidence>
<feature type="transmembrane region" description="Helical" evidence="2">
    <location>
        <begin position="191"/>
        <end position="210"/>
    </location>
</feature>
<evidence type="ECO:0000256" key="2">
    <source>
        <dbReference type="SAM" id="Phobius"/>
    </source>
</evidence>
<reference evidence="4 5" key="1">
    <citation type="journal article" date="2014" name="Genome Biol. Evol.">
        <title>The genome of the myxosporean Thelohanellus kitauei shows adaptations to nutrient acquisition within its fish host.</title>
        <authorList>
            <person name="Yang Y."/>
            <person name="Xiong J."/>
            <person name="Zhou Z."/>
            <person name="Huo F."/>
            <person name="Miao W."/>
            <person name="Ran C."/>
            <person name="Liu Y."/>
            <person name="Zhang J."/>
            <person name="Feng J."/>
            <person name="Wang M."/>
            <person name="Wang M."/>
            <person name="Wang L."/>
            <person name="Yao B."/>
        </authorList>
    </citation>
    <scope>NUCLEOTIDE SEQUENCE [LARGE SCALE GENOMIC DNA]</scope>
    <source>
        <strain evidence="4">Wuqing</strain>
    </source>
</reference>
<evidence type="ECO:0000256" key="1">
    <source>
        <dbReference type="SAM" id="MobiDB-lite"/>
    </source>
</evidence>
<keyword evidence="2" id="KW-0472">Membrane</keyword>
<accession>A0A0C2MF61</accession>
<sequence length="243" mass="27765">MITNTLPIILAFLSGHNCGGVATDFSEENQFKATNESLRVLKKEWGKLPEFSMERINGSNIDSDGKEDRVIEYSVSIRGRNKTHTEPADEVDEHGSGQLLHQENEFIVIEDDEDDNFFVGKAHESTSNDTLVDNNVVSDSIHSPVRTMSNGNQTSENNSSLKREHEDDAGVFYHCFGFIFEYYSSFKEHPFHWALIIILFTISSTFKHVIDWAMKKYDTRYVYKSIQDNSKRGLNTTGRHLKS</sequence>
<keyword evidence="2" id="KW-0812">Transmembrane</keyword>
<keyword evidence="3" id="KW-0732">Signal</keyword>
<feature type="compositionally biased region" description="Polar residues" evidence="1">
    <location>
        <begin position="142"/>
        <end position="160"/>
    </location>
</feature>
<feature type="signal peptide" evidence="3">
    <location>
        <begin position="1"/>
        <end position="22"/>
    </location>
</feature>
<evidence type="ECO:0000313" key="4">
    <source>
        <dbReference type="EMBL" id="KII65776.1"/>
    </source>
</evidence>
<keyword evidence="2" id="KW-1133">Transmembrane helix</keyword>
<dbReference type="AlphaFoldDB" id="A0A0C2MF61"/>
<proteinExistence type="predicted"/>
<name>A0A0C2MF61_THEKT</name>